<evidence type="ECO:0000259" key="2">
    <source>
        <dbReference type="PROSITE" id="PS50835"/>
    </source>
</evidence>
<evidence type="ECO:0000313" key="3">
    <source>
        <dbReference type="EMBL" id="CAH0397449.1"/>
    </source>
</evidence>
<sequence>MALSDTLVKSLEVKEVQAGSTAVLNCNSNDYDHNFMFWLLDLNKVIGPGNAHDDKKYKYEVLSGKLFINSVSPSEQGFYTCVSKKINGSGFTIGNVEMIVKNAFSAVDVVKLVAIVASIIVLITCAIIYFRLKKEWAKYEKRTVVPVDDPEDEDAEEVYNPTTTVNQAVAGPSRNHSSDQLLYGIDNQGLDTDFNSVFENIQIKYPPQSSLI</sequence>
<keyword evidence="4" id="KW-1185">Reference proteome</keyword>
<accession>A0ABN8APU0</accession>
<reference evidence="3" key="1">
    <citation type="submission" date="2021-12" db="EMBL/GenBank/DDBJ databases">
        <authorList>
            <person name="King R."/>
        </authorList>
    </citation>
    <scope>NUCLEOTIDE SEQUENCE</scope>
</reference>
<feature type="domain" description="Ig-like" evidence="2">
    <location>
        <begin position="5"/>
        <end position="81"/>
    </location>
</feature>
<organism evidence="3 4">
    <name type="scientific">Chilo suppressalis</name>
    <name type="common">Asiatic rice borer moth</name>
    <dbReference type="NCBI Taxonomy" id="168631"/>
    <lineage>
        <taxon>Eukaryota</taxon>
        <taxon>Metazoa</taxon>
        <taxon>Ecdysozoa</taxon>
        <taxon>Arthropoda</taxon>
        <taxon>Hexapoda</taxon>
        <taxon>Insecta</taxon>
        <taxon>Pterygota</taxon>
        <taxon>Neoptera</taxon>
        <taxon>Endopterygota</taxon>
        <taxon>Lepidoptera</taxon>
        <taxon>Glossata</taxon>
        <taxon>Ditrysia</taxon>
        <taxon>Pyraloidea</taxon>
        <taxon>Crambidae</taxon>
        <taxon>Crambinae</taxon>
        <taxon>Chilo</taxon>
    </lineage>
</organism>
<dbReference type="Proteomes" id="UP001153292">
    <property type="component" value="Chromosome 1"/>
</dbReference>
<dbReference type="SMART" id="SM00409">
    <property type="entry name" value="IG"/>
    <property type="match status" value="1"/>
</dbReference>
<dbReference type="InterPro" id="IPR013151">
    <property type="entry name" value="Immunoglobulin_dom"/>
</dbReference>
<dbReference type="InterPro" id="IPR003599">
    <property type="entry name" value="Ig_sub"/>
</dbReference>
<dbReference type="Pfam" id="PF00047">
    <property type="entry name" value="ig"/>
    <property type="match status" value="1"/>
</dbReference>
<evidence type="ECO:0000313" key="4">
    <source>
        <dbReference type="Proteomes" id="UP001153292"/>
    </source>
</evidence>
<proteinExistence type="predicted"/>
<dbReference type="InterPro" id="IPR036179">
    <property type="entry name" value="Ig-like_dom_sf"/>
</dbReference>
<keyword evidence="1" id="KW-0812">Transmembrane</keyword>
<gene>
    <name evidence="3" type="ORF">CHILSU_LOCUS520</name>
</gene>
<keyword evidence="1" id="KW-1133">Transmembrane helix</keyword>
<dbReference type="PROSITE" id="PS50835">
    <property type="entry name" value="IG_LIKE"/>
    <property type="match status" value="1"/>
</dbReference>
<name>A0ABN8APU0_CHISP</name>
<evidence type="ECO:0000256" key="1">
    <source>
        <dbReference type="SAM" id="Phobius"/>
    </source>
</evidence>
<keyword evidence="1" id="KW-0472">Membrane</keyword>
<dbReference type="InterPro" id="IPR007110">
    <property type="entry name" value="Ig-like_dom"/>
</dbReference>
<dbReference type="InterPro" id="IPR013783">
    <property type="entry name" value="Ig-like_fold"/>
</dbReference>
<dbReference type="SUPFAM" id="SSF48726">
    <property type="entry name" value="Immunoglobulin"/>
    <property type="match status" value="1"/>
</dbReference>
<protein>
    <recommendedName>
        <fullName evidence="2">Ig-like domain-containing protein</fullName>
    </recommendedName>
</protein>
<feature type="transmembrane region" description="Helical" evidence="1">
    <location>
        <begin position="112"/>
        <end position="132"/>
    </location>
</feature>
<dbReference type="Gene3D" id="2.60.40.10">
    <property type="entry name" value="Immunoglobulins"/>
    <property type="match status" value="1"/>
</dbReference>
<dbReference type="EMBL" id="OU963894">
    <property type="protein sequence ID" value="CAH0397449.1"/>
    <property type="molecule type" value="Genomic_DNA"/>
</dbReference>